<evidence type="ECO:0000256" key="1">
    <source>
        <dbReference type="SAM" id="Coils"/>
    </source>
</evidence>
<dbReference type="PANTHER" id="PTHR30469:SF15">
    <property type="entry name" value="HLYD FAMILY OF SECRETION PROTEINS"/>
    <property type="match status" value="1"/>
</dbReference>
<dbReference type="GO" id="GO:0015562">
    <property type="term" value="F:efflux transmembrane transporter activity"/>
    <property type="evidence" value="ECO:0007669"/>
    <property type="project" value="TreeGrafter"/>
</dbReference>
<evidence type="ECO:0000313" key="4">
    <source>
        <dbReference type="Proteomes" id="UP000434044"/>
    </source>
</evidence>
<dbReference type="Proteomes" id="UP000434044">
    <property type="component" value="Unassembled WGS sequence"/>
</dbReference>
<dbReference type="EMBL" id="WNKT01000041">
    <property type="protein sequence ID" value="MTW22445.1"/>
    <property type="molecule type" value="Genomic_DNA"/>
</dbReference>
<evidence type="ECO:0000313" key="3">
    <source>
        <dbReference type="EMBL" id="MTW22445.1"/>
    </source>
</evidence>
<dbReference type="Pfam" id="PF25973">
    <property type="entry name" value="BSH_CzcB"/>
    <property type="match status" value="1"/>
</dbReference>
<gene>
    <name evidence="3" type="ORF">GJ668_15320</name>
</gene>
<keyword evidence="1" id="KW-0175">Coiled coil</keyword>
<dbReference type="Gene3D" id="2.40.30.170">
    <property type="match status" value="1"/>
</dbReference>
<accession>A0A6N8EDZ3</accession>
<dbReference type="Gene3D" id="1.10.287.470">
    <property type="entry name" value="Helix hairpin bin"/>
    <property type="match status" value="1"/>
</dbReference>
<keyword evidence="4" id="KW-1185">Reference proteome</keyword>
<dbReference type="OrthoDB" id="8524475at2"/>
<name>A0A6N8EDZ3_9GAMM</name>
<dbReference type="AlphaFoldDB" id="A0A6N8EDZ3"/>
<feature type="coiled-coil region" evidence="1">
    <location>
        <begin position="178"/>
        <end position="205"/>
    </location>
</feature>
<proteinExistence type="predicted"/>
<dbReference type="Gene3D" id="2.40.50.100">
    <property type="match status" value="1"/>
</dbReference>
<feature type="domain" description="CzcB-like barrel-sandwich hybrid" evidence="2">
    <location>
        <begin position="69"/>
        <end position="232"/>
    </location>
</feature>
<dbReference type="SUPFAM" id="SSF111369">
    <property type="entry name" value="HlyD-like secretion proteins"/>
    <property type="match status" value="1"/>
</dbReference>
<comment type="caution">
    <text evidence="3">The sequence shown here is derived from an EMBL/GenBank/DDBJ whole genome shotgun (WGS) entry which is preliminary data.</text>
</comment>
<dbReference type="InterPro" id="IPR058647">
    <property type="entry name" value="BSH_CzcB-like"/>
</dbReference>
<dbReference type="GO" id="GO:1990281">
    <property type="term" value="C:efflux pump complex"/>
    <property type="evidence" value="ECO:0007669"/>
    <property type="project" value="TreeGrafter"/>
</dbReference>
<dbReference type="RefSeq" id="WP_155451009.1">
    <property type="nucleotide sequence ID" value="NZ_WNKT01000041.1"/>
</dbReference>
<sequence length="392" mass="42432">MLRRILPILILALGIGIFVALKATRPAPDPVKPSERIWRIEVTDVQPAAHHPILALFGQVEAPDRLQAAAPVAGRLLDVQVRDGDRVAAGDLLAQLDPRDLQPRLTRARADLEKERLKLSHDRQALEQERQILRLAQLATERAETVQSKQLGSASSVDEAREQYARAQLAVMLREQSIAEHPARLAALEAALAEAERDLERGTLRAPFDARIGAVEAAAGDQLQPNQTILTLYPLDGLYVRAKVPGVHSEELRAALASGQQLTAQGSHAGRPVTAVLERLAGEADARGVDALLRLDPASSLPLGAFVDLRLERPLAPETIALPFSALHGGDRIFAVRDGRLKGLPIERVGELDTGAGEGRVLLRVPELQPGEPVMITHLPNAIDTLKVEVVE</sequence>
<dbReference type="PANTHER" id="PTHR30469">
    <property type="entry name" value="MULTIDRUG RESISTANCE PROTEIN MDTA"/>
    <property type="match status" value="1"/>
</dbReference>
<organism evidence="3 4">
    <name type="scientific">Allochromatium palmeri</name>
    <dbReference type="NCBI Taxonomy" id="231048"/>
    <lineage>
        <taxon>Bacteria</taxon>
        <taxon>Pseudomonadati</taxon>
        <taxon>Pseudomonadota</taxon>
        <taxon>Gammaproteobacteria</taxon>
        <taxon>Chromatiales</taxon>
        <taxon>Chromatiaceae</taxon>
        <taxon>Allochromatium</taxon>
    </lineage>
</organism>
<protein>
    <submittedName>
        <fullName evidence="3">HlyD family efflux transporter periplasmic adaptor subunit</fullName>
    </submittedName>
</protein>
<reference evidence="3 4" key="1">
    <citation type="submission" date="2019-11" db="EMBL/GenBank/DDBJ databases">
        <title>Whole-genome sequence of the anaerobic purple sulfur bacterium Allochromatium palmeri DSM 15591.</title>
        <authorList>
            <person name="Kyndt J.A."/>
            <person name="Meyer T.E."/>
        </authorList>
    </citation>
    <scope>NUCLEOTIDE SEQUENCE [LARGE SCALE GENOMIC DNA]</scope>
    <source>
        <strain evidence="3 4">DSM 15591</strain>
    </source>
</reference>
<evidence type="ECO:0000259" key="2">
    <source>
        <dbReference type="Pfam" id="PF25973"/>
    </source>
</evidence>